<feature type="compositionally biased region" description="Basic and acidic residues" evidence="1">
    <location>
        <begin position="725"/>
        <end position="737"/>
    </location>
</feature>
<reference evidence="4 5" key="1">
    <citation type="submission" date="2016-10" db="EMBL/GenBank/DDBJ databases">
        <authorList>
            <person name="de Groot N.N."/>
        </authorList>
    </citation>
    <scope>NUCLEOTIDE SEQUENCE [LARGE SCALE GENOMIC DNA]</scope>
    <source>
        <strain evidence="4 5">DSM 9179</strain>
    </source>
</reference>
<name>A0A1I0RX53_9FIRM</name>
<keyword evidence="2" id="KW-1133">Transmembrane helix</keyword>
<dbReference type="InterPro" id="IPR001107">
    <property type="entry name" value="Band_7"/>
</dbReference>
<evidence type="ECO:0000256" key="1">
    <source>
        <dbReference type="SAM" id="MobiDB-lite"/>
    </source>
</evidence>
<evidence type="ECO:0000256" key="2">
    <source>
        <dbReference type="SAM" id="Phobius"/>
    </source>
</evidence>
<evidence type="ECO:0000259" key="3">
    <source>
        <dbReference type="Pfam" id="PF01145"/>
    </source>
</evidence>
<dbReference type="Pfam" id="PF01145">
    <property type="entry name" value="Band_7"/>
    <property type="match status" value="1"/>
</dbReference>
<accession>A0A1I0RX53</accession>
<feature type="transmembrane region" description="Helical" evidence="2">
    <location>
        <begin position="7"/>
        <end position="30"/>
    </location>
</feature>
<proteinExistence type="predicted"/>
<feature type="compositionally biased region" description="Basic and acidic residues" evidence="1">
    <location>
        <begin position="680"/>
        <end position="718"/>
    </location>
</feature>
<organism evidence="4 5">
    <name type="scientific">[Clostridium] fimetarium</name>
    <dbReference type="NCBI Taxonomy" id="99656"/>
    <lineage>
        <taxon>Bacteria</taxon>
        <taxon>Bacillati</taxon>
        <taxon>Bacillota</taxon>
        <taxon>Clostridia</taxon>
        <taxon>Lachnospirales</taxon>
        <taxon>Lachnospiraceae</taxon>
    </lineage>
</organism>
<dbReference type="RefSeq" id="WP_242941093.1">
    <property type="nucleotide sequence ID" value="NZ_FOJI01000028.1"/>
</dbReference>
<evidence type="ECO:0000313" key="4">
    <source>
        <dbReference type="EMBL" id="SEW46005.1"/>
    </source>
</evidence>
<dbReference type="AlphaFoldDB" id="A0A1I0RX53"/>
<keyword evidence="2" id="KW-0472">Membrane</keyword>
<feature type="domain" description="Band 7" evidence="3">
    <location>
        <begin position="271"/>
        <end position="493"/>
    </location>
</feature>
<protein>
    <submittedName>
        <fullName evidence="4">Uncharacterized membrane protein YqiK, contains Band7/PHB/SPFH domain</fullName>
    </submittedName>
</protein>
<dbReference type="InterPro" id="IPR036013">
    <property type="entry name" value="Band_7/SPFH_dom_sf"/>
</dbReference>
<dbReference type="Gene3D" id="3.30.479.30">
    <property type="entry name" value="Band 7 domain"/>
    <property type="match status" value="1"/>
</dbReference>
<feature type="region of interest" description="Disordered" evidence="1">
    <location>
        <begin position="668"/>
        <end position="746"/>
    </location>
</feature>
<dbReference type="Proteomes" id="UP000199701">
    <property type="component" value="Unassembled WGS sequence"/>
</dbReference>
<keyword evidence="5" id="KW-1185">Reference proteome</keyword>
<gene>
    <name evidence="4" type="ORF">SAMN05421659_12814</name>
</gene>
<dbReference type="EMBL" id="FOJI01000028">
    <property type="protein sequence ID" value="SEW46005.1"/>
    <property type="molecule type" value="Genomic_DNA"/>
</dbReference>
<evidence type="ECO:0000313" key="5">
    <source>
        <dbReference type="Proteomes" id="UP000199701"/>
    </source>
</evidence>
<dbReference type="STRING" id="99656.SAMN05421659_12814"/>
<sequence length="746" mass="82154">MDLTMILILAVVGIFVVYLVIFQILGLRVINSNEVAVVEKWWSVRGSLKNSIIALGGEAGYEPELLRGGIHFRSVLMYKIYKYPLITVPQGQIAYIFSRDGNPLSPTQTLGKVVPEANNFQDVKGFLQNGGQKGPQRGIIREGTYAINLAQFIVITISDIKAINISRQDRNELLTMQQTLEQRNGFTPVIIMGNQVEDTDQMCIVTVHDGLPLEQGEIIANDVGPEHSNFQDPEKFLELGGRRGKQIRVLTDGTYFINRLFATVEYRPKTVVPIGFVGVVVSFFGKEGVDTTGIDYKHGELVANGCKGVLEKPLMSGKYAFNTDAGKVVLVPTTNIILKWNKSETGDHKYDENLTEVDIITKDAFEPSLPLSVVMHIDYKQAPWVIQRFGDINMLVNQSLDPLVSAYFKDVAQTKTLIELIQERSEIRERAVEEMHEKFQKYNLQLEEVLIGTPKTNAGDIMIENILTQLRERQIAEEKKITYQKQQQAAESEKSLREAEATASQQGLLTKSKIQIEIEGNSGAALASKAEQEANQIVALAKANSTKIRLEGEAEASKESNVGLAKAQAIDAQVKAYGGAEYRIIQEIADKLSDAIKNAHVDIVPKTVVNMGGSGENGENGSGTIIDALLKFITLDKLGVPLKSPNVGKYEAPTVAPYDTNQEVADGTSAEEVVDSSNESVDKALKESKETTSTNEKTDETTASATKEEKESAADKSAAKKTIAAKKESEEQPEKIKLSKYSFKTF</sequence>
<keyword evidence="2" id="KW-0812">Transmembrane</keyword>